<comment type="caution">
    <text evidence="1">The sequence shown here is derived from an EMBL/GenBank/DDBJ whole genome shotgun (WGS) entry which is preliminary data.</text>
</comment>
<protein>
    <recommendedName>
        <fullName evidence="3">DUF2891 domain-containing protein</fullName>
    </recommendedName>
</protein>
<evidence type="ECO:0000313" key="2">
    <source>
        <dbReference type="Proteomes" id="UP000660680"/>
    </source>
</evidence>
<proteinExistence type="predicted"/>
<dbReference type="EMBL" id="BMRB01000003">
    <property type="protein sequence ID" value="GGS41848.1"/>
    <property type="molecule type" value="Genomic_DNA"/>
</dbReference>
<accession>A0A918GKS2</accession>
<evidence type="ECO:0000313" key="1">
    <source>
        <dbReference type="EMBL" id="GGS41848.1"/>
    </source>
</evidence>
<dbReference type="Proteomes" id="UP000660680">
    <property type="component" value="Unassembled WGS sequence"/>
</dbReference>
<dbReference type="Pfam" id="PF11199">
    <property type="entry name" value="DUF2891"/>
    <property type="match status" value="1"/>
</dbReference>
<evidence type="ECO:0008006" key="3">
    <source>
        <dbReference type="Google" id="ProtNLM"/>
    </source>
</evidence>
<organism evidence="1 2">
    <name type="scientific">Actinokineospora fastidiosa</name>
    <dbReference type="NCBI Taxonomy" id="1816"/>
    <lineage>
        <taxon>Bacteria</taxon>
        <taxon>Bacillati</taxon>
        <taxon>Actinomycetota</taxon>
        <taxon>Actinomycetes</taxon>
        <taxon>Pseudonocardiales</taxon>
        <taxon>Pseudonocardiaceae</taxon>
        <taxon>Actinokineospora</taxon>
    </lineage>
</organism>
<reference evidence="1" key="1">
    <citation type="journal article" date="2014" name="Int. J. Syst. Evol. Microbiol.">
        <title>Complete genome sequence of Corynebacterium casei LMG S-19264T (=DSM 44701T), isolated from a smear-ripened cheese.</title>
        <authorList>
            <consortium name="US DOE Joint Genome Institute (JGI-PGF)"/>
            <person name="Walter F."/>
            <person name="Albersmeier A."/>
            <person name="Kalinowski J."/>
            <person name="Ruckert C."/>
        </authorList>
    </citation>
    <scope>NUCLEOTIDE SEQUENCE</scope>
    <source>
        <strain evidence="1">JCM 3276</strain>
    </source>
</reference>
<gene>
    <name evidence="1" type="ORF">GCM10010171_40710</name>
</gene>
<reference evidence="1" key="2">
    <citation type="submission" date="2020-09" db="EMBL/GenBank/DDBJ databases">
        <authorList>
            <person name="Sun Q."/>
            <person name="Ohkuma M."/>
        </authorList>
    </citation>
    <scope>NUCLEOTIDE SEQUENCE</scope>
    <source>
        <strain evidence="1">JCM 3276</strain>
    </source>
</reference>
<name>A0A918GKS2_9PSEU</name>
<dbReference type="InterPro" id="IPR021365">
    <property type="entry name" value="DUF2891"/>
</dbReference>
<keyword evidence="2" id="KW-1185">Reference proteome</keyword>
<dbReference type="AlphaFoldDB" id="A0A918GKS2"/>
<sequence>MQGPGDHPAHPRDVHPSFHGSFDWHSCLEMHWVLVRLHQSDLDVPRGGIEALLDERLAPEAVAVEAAYCAENPHHSRPYGQAWALWLAHDAAGSRWADALAPLARTAAANFTAWLPKLTYPVRQGMHGNTAFALSRILPYAEANDPALRQLVVDTALRMFASDKAYPADYEPSGFDFLSPALCEAELMASVLPDFPAWLAEFLPEAAFTPAHVSDSTDGLIAHLHGLNLSRAWGLRRIASALPPDDARVEPLLESAKRHAEAALSEVSGSDFAVEHWLAVYALLLLDVR</sequence>